<comment type="caution">
    <text evidence="2">The sequence shown here is derived from an EMBL/GenBank/DDBJ whole genome shotgun (WGS) entry which is preliminary data.</text>
</comment>
<organism evidence="2 3">
    <name type="scientific">Candidula unifasciata</name>
    <dbReference type="NCBI Taxonomy" id="100452"/>
    <lineage>
        <taxon>Eukaryota</taxon>
        <taxon>Metazoa</taxon>
        <taxon>Spiralia</taxon>
        <taxon>Lophotrochozoa</taxon>
        <taxon>Mollusca</taxon>
        <taxon>Gastropoda</taxon>
        <taxon>Heterobranchia</taxon>
        <taxon>Euthyneura</taxon>
        <taxon>Panpulmonata</taxon>
        <taxon>Eupulmonata</taxon>
        <taxon>Stylommatophora</taxon>
        <taxon>Helicina</taxon>
        <taxon>Helicoidea</taxon>
        <taxon>Geomitridae</taxon>
        <taxon>Candidula</taxon>
    </lineage>
</organism>
<dbReference type="Proteomes" id="UP000678393">
    <property type="component" value="Unassembled WGS sequence"/>
</dbReference>
<feature type="region of interest" description="Disordered" evidence="1">
    <location>
        <begin position="43"/>
        <end position="80"/>
    </location>
</feature>
<evidence type="ECO:0000313" key="2">
    <source>
        <dbReference type="EMBL" id="CAG5114957.1"/>
    </source>
</evidence>
<keyword evidence="3" id="KW-1185">Reference proteome</keyword>
<feature type="non-terminal residue" evidence="2">
    <location>
        <position position="1"/>
    </location>
</feature>
<reference evidence="2" key="1">
    <citation type="submission" date="2021-04" db="EMBL/GenBank/DDBJ databases">
        <authorList>
            <consortium name="Molecular Ecology Group"/>
        </authorList>
    </citation>
    <scope>NUCLEOTIDE SEQUENCE</scope>
</reference>
<name>A0A8S3YD73_9EUPU</name>
<feature type="non-terminal residue" evidence="2">
    <location>
        <position position="80"/>
    </location>
</feature>
<evidence type="ECO:0000313" key="3">
    <source>
        <dbReference type="Proteomes" id="UP000678393"/>
    </source>
</evidence>
<evidence type="ECO:0000256" key="1">
    <source>
        <dbReference type="SAM" id="MobiDB-lite"/>
    </source>
</evidence>
<gene>
    <name evidence="2" type="ORF">CUNI_LOCUS515</name>
</gene>
<protein>
    <submittedName>
        <fullName evidence="2">Uncharacterized protein</fullName>
    </submittedName>
</protein>
<proteinExistence type="predicted"/>
<dbReference type="EMBL" id="CAJHNH020000058">
    <property type="protein sequence ID" value="CAG5114957.1"/>
    <property type="molecule type" value="Genomic_DNA"/>
</dbReference>
<accession>A0A8S3YD73</accession>
<dbReference type="AlphaFoldDB" id="A0A8S3YD73"/>
<sequence length="80" mass="9064">LNQETIHVRTTLTPSIHIRLKETSTIYRCFIVEILSSTMKLQVPDRSGKINIPSTPSDDNEDYGNDGKDSNPEEDDDNED</sequence>